<dbReference type="PANTHER" id="PTHR31691:SF1">
    <property type="entry name" value="ROTATIN"/>
    <property type="match status" value="1"/>
</dbReference>
<dbReference type="InterPro" id="IPR030791">
    <property type="entry name" value="Rotatin"/>
</dbReference>
<evidence type="ECO:0000259" key="2">
    <source>
        <dbReference type="Pfam" id="PF14726"/>
    </source>
</evidence>
<feature type="compositionally biased region" description="Low complexity" evidence="1">
    <location>
        <begin position="236"/>
        <end position="245"/>
    </location>
</feature>
<protein>
    <recommendedName>
        <fullName evidence="2">Rotatin N-terminal domain-containing protein</fullName>
    </recommendedName>
</protein>
<evidence type="ECO:0000256" key="1">
    <source>
        <dbReference type="SAM" id="MobiDB-lite"/>
    </source>
</evidence>
<comment type="caution">
    <text evidence="3">The sequence shown here is derived from an EMBL/GenBank/DDBJ whole genome shotgun (WGS) entry which is preliminary data.</text>
</comment>
<organism evidence="3 4">
    <name type="scientific">Dunaliella salina</name>
    <name type="common">Green alga</name>
    <name type="synonym">Protococcus salinus</name>
    <dbReference type="NCBI Taxonomy" id="3046"/>
    <lineage>
        <taxon>Eukaryota</taxon>
        <taxon>Viridiplantae</taxon>
        <taxon>Chlorophyta</taxon>
        <taxon>core chlorophytes</taxon>
        <taxon>Chlorophyceae</taxon>
        <taxon>CS clade</taxon>
        <taxon>Chlamydomonadales</taxon>
        <taxon>Dunaliellaceae</taxon>
        <taxon>Dunaliella</taxon>
    </lineage>
</organism>
<dbReference type="Pfam" id="PF14726">
    <property type="entry name" value="RTTN_N"/>
    <property type="match status" value="1"/>
</dbReference>
<dbReference type="EMBL" id="MU069793">
    <property type="protein sequence ID" value="KAF5833752.1"/>
    <property type="molecule type" value="Genomic_DNA"/>
</dbReference>
<dbReference type="Proteomes" id="UP000815325">
    <property type="component" value="Unassembled WGS sequence"/>
</dbReference>
<gene>
    <name evidence="3" type="ORF">DUNSADRAFT_9819</name>
</gene>
<dbReference type="PANTHER" id="PTHR31691">
    <property type="entry name" value="ROTATIN"/>
    <property type="match status" value="1"/>
</dbReference>
<feature type="compositionally biased region" description="Basic residues" evidence="1">
    <location>
        <begin position="347"/>
        <end position="362"/>
    </location>
</feature>
<evidence type="ECO:0000313" key="3">
    <source>
        <dbReference type="EMBL" id="KAF5833752.1"/>
    </source>
</evidence>
<accession>A0ABQ7GGM0</accession>
<feature type="region of interest" description="Disordered" evidence="1">
    <location>
        <begin position="190"/>
        <end position="261"/>
    </location>
</feature>
<sequence length="485" mass="52636">MAGFCSEKLVHPLPEVRRRALQSLDFKVKHALLSQQDFLQDRAILTNLLGLLKFDSNGAQVDASALLLLQRVASSFPLAARQLLQLGTEDSLRLLRPKRTPDLHPLIDSALSQLAPMAPGDKALYLGSIAQDTQGVPYGSGNHKVGAHAFDMGYRLDPQTGHAAGTPFQQFGSTVLLPPHTISRPLEPEFRSAATPFDPPDAHTLPALPSSPPDTSSPPGTSLSSRQPLSTPPYPHSHLASSSYPAPHPPQHPFPLTPSSHFTGVPSGSVDLSAVPSTVVSGVMDTANATEPMGMHATGSMGMNGAWGSGSGWAEATSHPAPSRTSGGRALLLGPPAPTPGSVDAVHRHRHHHHHHHHHHHQQQQQRERQQQILQQYYSPQKQQELIQRERQQQILQQHYSPQNQHGQPEDVQAAVRRIRAERGVADMYCCSRMPLCVISVSHCAGDVSMALSVPRQADAHLQHLHSLPSPSLPKLYLCVLSSLR</sequence>
<proteinExistence type="predicted"/>
<name>A0ABQ7GGM0_DUNSA</name>
<feature type="region of interest" description="Disordered" evidence="1">
    <location>
        <begin position="308"/>
        <end position="371"/>
    </location>
</feature>
<feature type="domain" description="Rotatin N-terminal" evidence="2">
    <location>
        <begin position="15"/>
        <end position="114"/>
    </location>
</feature>
<evidence type="ECO:0000313" key="4">
    <source>
        <dbReference type="Proteomes" id="UP000815325"/>
    </source>
</evidence>
<feature type="compositionally biased region" description="Pro residues" evidence="1">
    <location>
        <begin position="246"/>
        <end position="256"/>
    </location>
</feature>
<keyword evidence="4" id="KW-1185">Reference proteome</keyword>
<reference evidence="3" key="1">
    <citation type="submission" date="2017-08" db="EMBL/GenBank/DDBJ databases">
        <authorList>
            <person name="Polle J.E."/>
            <person name="Barry K."/>
            <person name="Cushman J."/>
            <person name="Schmutz J."/>
            <person name="Tran D."/>
            <person name="Hathwaick L.T."/>
            <person name="Yim W.C."/>
            <person name="Jenkins J."/>
            <person name="Mckie-Krisberg Z.M."/>
            <person name="Prochnik S."/>
            <person name="Lindquist E."/>
            <person name="Dockter R.B."/>
            <person name="Adam C."/>
            <person name="Molina H."/>
            <person name="Bunkerborg J."/>
            <person name="Jin E."/>
            <person name="Buchheim M."/>
            <person name="Magnuson J."/>
        </authorList>
    </citation>
    <scope>NUCLEOTIDE SEQUENCE</scope>
    <source>
        <strain evidence="3">CCAP 19/18</strain>
    </source>
</reference>
<dbReference type="InterPro" id="IPR029249">
    <property type="entry name" value="Rotatin_N"/>
</dbReference>